<evidence type="ECO:0000313" key="3">
    <source>
        <dbReference type="Proteomes" id="UP000276776"/>
    </source>
</evidence>
<feature type="signal peptide" evidence="1">
    <location>
        <begin position="1"/>
        <end position="24"/>
    </location>
</feature>
<evidence type="ECO:0000313" key="2">
    <source>
        <dbReference type="EMBL" id="VDN08572.1"/>
    </source>
</evidence>
<feature type="chain" id="PRO_5043126795" evidence="1">
    <location>
        <begin position="25"/>
        <end position="85"/>
    </location>
</feature>
<name>A0A0N5DCF3_THECL</name>
<accession>A0A0N5DCF3</accession>
<dbReference type="WBParaSite" id="TCLT_0001087501-mRNA-1">
    <property type="protein sequence ID" value="TCLT_0001087501-mRNA-1"/>
    <property type="gene ID" value="TCLT_0001087501"/>
</dbReference>
<protein>
    <submittedName>
        <fullName evidence="4">Frizzled/Smoothened transmembrane domain-containing protein</fullName>
    </submittedName>
</protein>
<dbReference type="Proteomes" id="UP000276776">
    <property type="component" value="Unassembled WGS sequence"/>
</dbReference>
<proteinExistence type="predicted"/>
<keyword evidence="1" id="KW-0732">Signal</keyword>
<dbReference type="EMBL" id="UYYF01005474">
    <property type="protein sequence ID" value="VDN08572.1"/>
    <property type="molecule type" value="Genomic_DNA"/>
</dbReference>
<keyword evidence="3" id="KW-1185">Reference proteome</keyword>
<reference evidence="4" key="1">
    <citation type="submission" date="2017-02" db="UniProtKB">
        <authorList>
            <consortium name="WormBaseParasite"/>
        </authorList>
    </citation>
    <scope>IDENTIFICATION</scope>
</reference>
<reference evidence="2 3" key="2">
    <citation type="submission" date="2018-11" db="EMBL/GenBank/DDBJ databases">
        <authorList>
            <consortium name="Pathogen Informatics"/>
        </authorList>
    </citation>
    <scope>NUCLEOTIDE SEQUENCE [LARGE SCALE GENOMIC DNA]</scope>
</reference>
<evidence type="ECO:0000256" key="1">
    <source>
        <dbReference type="SAM" id="SignalP"/>
    </source>
</evidence>
<organism evidence="4">
    <name type="scientific">Thelazia callipaeda</name>
    <name type="common">Oriental eyeworm</name>
    <name type="synonym">Parasitic nematode</name>
    <dbReference type="NCBI Taxonomy" id="103827"/>
    <lineage>
        <taxon>Eukaryota</taxon>
        <taxon>Metazoa</taxon>
        <taxon>Ecdysozoa</taxon>
        <taxon>Nematoda</taxon>
        <taxon>Chromadorea</taxon>
        <taxon>Rhabditida</taxon>
        <taxon>Spirurina</taxon>
        <taxon>Spiruromorpha</taxon>
        <taxon>Thelazioidea</taxon>
        <taxon>Thelaziidae</taxon>
        <taxon>Thelazia</taxon>
    </lineage>
</organism>
<dbReference type="AlphaFoldDB" id="A0A0N5DCF3"/>
<evidence type="ECO:0000313" key="4">
    <source>
        <dbReference type="WBParaSite" id="TCLT_0001087501-mRNA-1"/>
    </source>
</evidence>
<sequence>MFGFKKRWISVFVVAYKLIQFSVVTDVICQRSASSVGTEEIPSSYLEQGMTSTSFTDYSGGGGTGGNVSVSESAVTRHSFGVLRI</sequence>
<gene>
    <name evidence="2" type="ORF">TCLT_LOCUS10854</name>
</gene>